<dbReference type="Pfam" id="PF07985">
    <property type="entry name" value="SRR1"/>
    <property type="match status" value="1"/>
</dbReference>
<protein>
    <recommendedName>
        <fullName evidence="1">SRR1-like domain-containing protein</fullName>
    </recommendedName>
</protein>
<proteinExistence type="predicted"/>
<evidence type="ECO:0000313" key="2">
    <source>
        <dbReference type="EMBL" id="KAF5690072.1"/>
    </source>
</evidence>
<comment type="caution">
    <text evidence="2">The sequence shown here is derived from an EMBL/GenBank/DDBJ whole genome shotgun (WGS) entry which is preliminary data.</text>
</comment>
<gene>
    <name evidence="2" type="ORF">FDENT_4102</name>
</gene>
<name>A0A8H5ULH1_9HYPO</name>
<dbReference type="EMBL" id="JAAOAK010000093">
    <property type="protein sequence ID" value="KAF5690072.1"/>
    <property type="molecule type" value="Genomic_DNA"/>
</dbReference>
<dbReference type="Proteomes" id="UP000562682">
    <property type="component" value="Unassembled WGS sequence"/>
</dbReference>
<evidence type="ECO:0000313" key="3">
    <source>
        <dbReference type="Proteomes" id="UP000562682"/>
    </source>
</evidence>
<evidence type="ECO:0000259" key="1">
    <source>
        <dbReference type="Pfam" id="PF07985"/>
    </source>
</evidence>
<sequence length="377" mass="43515">MPMTDEPMPLPTHHGHNQPLLEYGCSPWRESSQVAATLYDEGRKLWTREDLRDIEKQIEQSIDQRVFSVRSMTGDVLHIRNLNFGKANPIWKPFVKYQEYWRLVKTQPEGPTETYLCPYLVEWSNSTARAFRGTIENHVSMFESNRRIWNTSASCQLLKSHLQQHLTTRQVNKVVCFGLGDLCRKPPEWLRRQMASDEDELDSSVVTPNMVQHLIAATIAEACHNLTGSNVELLAQDPDYTRETETILKQNGFSIVGRHGAGGFAEIDQTTIVYSVFVEAPLKQIIADIARPTMIISTGFNVFNDHELSLIPCYHYPHIFLIMHISRKPLADAESPRTKEMWHEYRRSKFPISPSDERLLSKLRDIYLYERKAGDDK</sequence>
<reference evidence="2 3" key="1">
    <citation type="submission" date="2020-05" db="EMBL/GenBank/DDBJ databases">
        <title>Identification and distribution of gene clusters putatively required for synthesis of sphingolipid metabolism inhibitors in phylogenetically diverse species of the filamentous fungus Fusarium.</title>
        <authorList>
            <person name="Kim H.-S."/>
            <person name="Busman M."/>
            <person name="Brown D.W."/>
            <person name="Divon H."/>
            <person name="Uhlig S."/>
            <person name="Proctor R.H."/>
        </authorList>
    </citation>
    <scope>NUCLEOTIDE SEQUENCE [LARGE SCALE GENOMIC DNA]</scope>
    <source>
        <strain evidence="2 3">NRRL 25311</strain>
    </source>
</reference>
<dbReference type="InterPro" id="IPR012942">
    <property type="entry name" value="SRR1-like"/>
</dbReference>
<accession>A0A8H5ULH1</accession>
<dbReference type="PANTHER" id="PTHR42080">
    <property type="entry name" value="SRR1 DOMAIN-CONTAINING PROTEIN"/>
    <property type="match status" value="1"/>
</dbReference>
<feature type="domain" description="SRR1-like" evidence="1">
    <location>
        <begin position="159"/>
        <end position="328"/>
    </location>
</feature>
<dbReference type="AlphaFoldDB" id="A0A8H5ULH1"/>
<keyword evidence="3" id="KW-1185">Reference proteome</keyword>
<organism evidence="2 3">
    <name type="scientific">Fusarium denticulatum</name>
    <dbReference type="NCBI Taxonomy" id="48507"/>
    <lineage>
        <taxon>Eukaryota</taxon>
        <taxon>Fungi</taxon>
        <taxon>Dikarya</taxon>
        <taxon>Ascomycota</taxon>
        <taxon>Pezizomycotina</taxon>
        <taxon>Sordariomycetes</taxon>
        <taxon>Hypocreomycetidae</taxon>
        <taxon>Hypocreales</taxon>
        <taxon>Nectriaceae</taxon>
        <taxon>Fusarium</taxon>
        <taxon>Fusarium fujikuroi species complex</taxon>
    </lineage>
</organism>
<dbReference type="PANTHER" id="PTHR42080:SF1">
    <property type="entry name" value="SRR1-LIKE DOMAIN-CONTAINING PROTEIN"/>
    <property type="match status" value="1"/>
</dbReference>